<keyword evidence="9 12" id="KW-0496">Mitochondrion</keyword>
<organism evidence="13 14">
    <name type="scientific">Cladosporium halotolerans</name>
    <dbReference type="NCBI Taxonomy" id="1052096"/>
    <lineage>
        <taxon>Eukaryota</taxon>
        <taxon>Fungi</taxon>
        <taxon>Dikarya</taxon>
        <taxon>Ascomycota</taxon>
        <taxon>Pezizomycotina</taxon>
        <taxon>Dothideomycetes</taxon>
        <taxon>Dothideomycetidae</taxon>
        <taxon>Cladosporiales</taxon>
        <taxon>Cladosporiaceae</taxon>
        <taxon>Cladosporium</taxon>
    </lineage>
</organism>
<dbReference type="FunFam" id="1.20.5.260:FF:000001">
    <property type="entry name" value="Cytochrome b-c1 complex subunit 9"/>
    <property type="match status" value="1"/>
</dbReference>
<evidence type="ECO:0000256" key="11">
    <source>
        <dbReference type="ARBA" id="ARBA00044247"/>
    </source>
</evidence>
<dbReference type="EMBL" id="JAAQHG020000002">
    <property type="protein sequence ID" value="KAL1590570.1"/>
    <property type="molecule type" value="Genomic_DNA"/>
</dbReference>
<dbReference type="GeneID" id="96002064"/>
<dbReference type="GO" id="GO:0045275">
    <property type="term" value="C:respiratory chain complex III"/>
    <property type="evidence" value="ECO:0007669"/>
    <property type="project" value="UniProtKB-UniRule"/>
</dbReference>
<dbReference type="Pfam" id="PF05365">
    <property type="entry name" value="UCR_UQCRX_QCR9"/>
    <property type="match status" value="1"/>
</dbReference>
<dbReference type="PANTHER" id="PTHR12980">
    <property type="entry name" value="UBIQUINOL-CYTOCHROME C REDUCTASE COMPLEX, SUBUNIT X"/>
    <property type="match status" value="1"/>
</dbReference>
<evidence type="ECO:0000256" key="12">
    <source>
        <dbReference type="RuleBase" id="RU368056"/>
    </source>
</evidence>
<evidence type="ECO:0000256" key="9">
    <source>
        <dbReference type="ARBA" id="ARBA00023128"/>
    </source>
</evidence>
<dbReference type="RefSeq" id="XP_069233675.1">
    <property type="nucleotide sequence ID" value="XM_069369226.1"/>
</dbReference>
<evidence type="ECO:0000313" key="13">
    <source>
        <dbReference type="EMBL" id="KAL1590570.1"/>
    </source>
</evidence>
<dbReference type="Proteomes" id="UP000803884">
    <property type="component" value="Unassembled WGS sequence"/>
</dbReference>
<comment type="subcellular location">
    <subcellularLocation>
        <location evidence="1 12">Mitochondrion inner membrane</location>
        <topology evidence="1 12">Single-pass membrane protein</topology>
    </subcellularLocation>
</comment>
<comment type="subunit">
    <text evidence="12">Component of the ubiquinol-cytochrome c oxidoreductase (cytochrome b-c1 complex, complex III, CIII), a multisubunit enzyme composed of 3 respiratory subunits cytochrome b, cytochrome c1 and Rieske protein, 2 core protein subunits, and additional low-molecular weight protein subunits.</text>
</comment>
<reference evidence="13 14" key="1">
    <citation type="journal article" date="2020" name="Microbiol. Resour. Announc.">
        <title>Draft Genome Sequence of a Cladosporium Species Isolated from the Mesophotic Ascidian Didemnum maculosum.</title>
        <authorList>
            <person name="Gioti A."/>
            <person name="Siaperas R."/>
            <person name="Nikolaivits E."/>
            <person name="Le Goff G."/>
            <person name="Ouazzani J."/>
            <person name="Kotoulas G."/>
            <person name="Topakas E."/>
        </authorList>
    </citation>
    <scope>NUCLEOTIDE SEQUENCE [LARGE SCALE GENOMIC DNA]</scope>
    <source>
        <strain evidence="13 14">TM138-S3</strain>
    </source>
</reference>
<name>A0AB34L4B9_9PEZI</name>
<keyword evidence="5 12" id="KW-0812">Transmembrane</keyword>
<dbReference type="InterPro" id="IPR008027">
    <property type="entry name" value="QCR9"/>
</dbReference>
<keyword evidence="3 12" id="KW-0813">Transport</keyword>
<comment type="function">
    <text evidence="12">Component of the ubiquinol-cytochrome c oxidoreductase, a multisubunit transmembrane complex that is part of the mitochondrial electron transport chain which drives oxidative phosphorylation. The complex plays an important role in the uptake of multiple carbon sources present in different host niches.</text>
</comment>
<dbReference type="AlphaFoldDB" id="A0AB34L4B9"/>
<dbReference type="GO" id="GO:0006122">
    <property type="term" value="P:mitochondrial electron transport, ubiquinol to cytochrome c"/>
    <property type="evidence" value="ECO:0007669"/>
    <property type="project" value="UniProtKB-UniRule"/>
</dbReference>
<accession>A0AB34L4B9</accession>
<evidence type="ECO:0000256" key="2">
    <source>
        <dbReference type="ARBA" id="ARBA00007856"/>
    </source>
</evidence>
<protein>
    <recommendedName>
        <fullName evidence="11 12">Complex III subunit 9</fullName>
    </recommendedName>
</protein>
<evidence type="ECO:0000256" key="10">
    <source>
        <dbReference type="ARBA" id="ARBA00023136"/>
    </source>
</evidence>
<keyword evidence="6 12" id="KW-0999">Mitochondrion inner membrane</keyword>
<dbReference type="GO" id="GO:0005743">
    <property type="term" value="C:mitochondrial inner membrane"/>
    <property type="evidence" value="ECO:0007669"/>
    <property type="project" value="UniProtKB-SubCell"/>
</dbReference>
<keyword evidence="7 12" id="KW-0249">Electron transport</keyword>
<evidence type="ECO:0000256" key="5">
    <source>
        <dbReference type="ARBA" id="ARBA00022692"/>
    </source>
</evidence>
<evidence type="ECO:0000256" key="8">
    <source>
        <dbReference type="ARBA" id="ARBA00022989"/>
    </source>
</evidence>
<evidence type="ECO:0000256" key="7">
    <source>
        <dbReference type="ARBA" id="ARBA00022982"/>
    </source>
</evidence>
<keyword evidence="10 12" id="KW-0472">Membrane</keyword>
<dbReference type="PANTHER" id="PTHR12980:SF0">
    <property type="entry name" value="CYTOCHROME B-C1 COMPLEX SUBUNIT 9"/>
    <property type="match status" value="1"/>
</dbReference>
<proteinExistence type="inferred from homology"/>
<comment type="caution">
    <text evidence="13">The sequence shown here is derived from an EMBL/GenBank/DDBJ whole genome shotgun (WGS) entry which is preliminary data.</text>
</comment>
<evidence type="ECO:0000256" key="6">
    <source>
        <dbReference type="ARBA" id="ARBA00022792"/>
    </source>
</evidence>
<dbReference type="InterPro" id="IPR036656">
    <property type="entry name" value="QCR9_sf"/>
</dbReference>
<evidence type="ECO:0000256" key="4">
    <source>
        <dbReference type="ARBA" id="ARBA00022660"/>
    </source>
</evidence>
<evidence type="ECO:0000313" key="14">
    <source>
        <dbReference type="Proteomes" id="UP000803884"/>
    </source>
</evidence>
<evidence type="ECO:0000256" key="1">
    <source>
        <dbReference type="ARBA" id="ARBA00004434"/>
    </source>
</evidence>
<dbReference type="SUPFAM" id="SSF81514">
    <property type="entry name" value="Subunit X (non-heme 7 kDa protein) of cytochrome bc1 complex (Ubiquinol-cytochrome c reductase)"/>
    <property type="match status" value="1"/>
</dbReference>
<gene>
    <name evidence="13" type="ORF">WHR41_00620</name>
</gene>
<evidence type="ECO:0000256" key="3">
    <source>
        <dbReference type="ARBA" id="ARBA00022448"/>
    </source>
</evidence>
<feature type="transmembrane region" description="Helical" evidence="12">
    <location>
        <begin position="12"/>
        <end position="34"/>
    </location>
</feature>
<comment type="similarity">
    <text evidence="2 12">Belongs to the UQCR10/QCR9 family.</text>
</comment>
<dbReference type="Gene3D" id="1.20.5.260">
    <property type="entry name" value="Cytochrome b-c1 complex subunit 9"/>
    <property type="match status" value="1"/>
</dbReference>
<keyword evidence="14" id="KW-1185">Reference proteome</keyword>
<keyword evidence="4 12" id="KW-0679">Respiratory chain</keyword>
<keyword evidence="8 12" id="KW-1133">Transmembrane helix</keyword>
<sequence>MSGVLGGIYNTVIRSNGVFLSAIFVGAFATNLAFDTGSNALWDSINRGRQWKDIKHRYMESEDEE</sequence>